<name>A0ABT6HPF9_9ACTN</name>
<protein>
    <recommendedName>
        <fullName evidence="3">Ribbon-helix-helix protein CopG domain-containing protein</fullName>
    </recommendedName>
</protein>
<gene>
    <name evidence="1" type="ORF">QCN29_17810</name>
</gene>
<organism evidence="1 2">
    <name type="scientific">Streptomyces chengmaiensis</name>
    <dbReference type="NCBI Taxonomy" id="3040919"/>
    <lineage>
        <taxon>Bacteria</taxon>
        <taxon>Bacillati</taxon>
        <taxon>Actinomycetota</taxon>
        <taxon>Actinomycetes</taxon>
        <taxon>Kitasatosporales</taxon>
        <taxon>Streptomycetaceae</taxon>
        <taxon>Streptomyces</taxon>
    </lineage>
</organism>
<proteinExistence type="predicted"/>
<keyword evidence="2" id="KW-1185">Reference proteome</keyword>
<sequence length="79" mass="8606">MPALNVEFSDAELEELRAIAAERGVTLKALVREATASDIQRHRALKEGAQVFRRFFTEAADEFAAAFPDDEPRAGTAAA</sequence>
<evidence type="ECO:0000313" key="2">
    <source>
        <dbReference type="Proteomes" id="UP001223144"/>
    </source>
</evidence>
<evidence type="ECO:0000313" key="1">
    <source>
        <dbReference type="EMBL" id="MDH2390614.1"/>
    </source>
</evidence>
<accession>A0ABT6HPF9</accession>
<dbReference type="EMBL" id="JARWBG010000019">
    <property type="protein sequence ID" value="MDH2390614.1"/>
    <property type="molecule type" value="Genomic_DNA"/>
</dbReference>
<dbReference type="Proteomes" id="UP001223144">
    <property type="component" value="Unassembled WGS sequence"/>
</dbReference>
<reference evidence="1 2" key="1">
    <citation type="submission" date="2023-04" db="EMBL/GenBank/DDBJ databases">
        <title>Streptomyces chengmaiensis sp. nov. isolated from the stem of mangrove plant in Hainan.</title>
        <authorList>
            <person name="Huang X."/>
            <person name="Zhou S."/>
            <person name="Chu X."/>
            <person name="Xie Y."/>
            <person name="Lin Y."/>
        </authorList>
    </citation>
    <scope>NUCLEOTIDE SEQUENCE [LARGE SCALE GENOMIC DNA]</scope>
    <source>
        <strain evidence="1 2">HNM0663</strain>
    </source>
</reference>
<comment type="caution">
    <text evidence="1">The sequence shown here is derived from an EMBL/GenBank/DDBJ whole genome shotgun (WGS) entry which is preliminary data.</text>
</comment>
<evidence type="ECO:0008006" key="3">
    <source>
        <dbReference type="Google" id="ProtNLM"/>
    </source>
</evidence>
<dbReference type="RefSeq" id="WP_279929195.1">
    <property type="nucleotide sequence ID" value="NZ_JARWBG010000019.1"/>
</dbReference>